<dbReference type="AlphaFoldDB" id="A0A2W5F751"/>
<evidence type="ECO:0000313" key="1">
    <source>
        <dbReference type="EMBL" id="PZP51871.1"/>
    </source>
</evidence>
<dbReference type="Proteomes" id="UP000249645">
    <property type="component" value="Unassembled WGS sequence"/>
</dbReference>
<evidence type="ECO:0000313" key="2">
    <source>
        <dbReference type="Proteomes" id="UP000249645"/>
    </source>
</evidence>
<comment type="caution">
    <text evidence="1">The sequence shown here is derived from an EMBL/GenBank/DDBJ whole genome shotgun (WGS) entry which is preliminary data.</text>
</comment>
<accession>A0A2W5F751</accession>
<dbReference type="Gene3D" id="2.40.160.10">
    <property type="entry name" value="Porin"/>
    <property type="match status" value="1"/>
</dbReference>
<gene>
    <name evidence="1" type="ORF">DI598_02195</name>
</gene>
<name>A0A2W5F751_9SPHI</name>
<dbReference type="InterPro" id="IPR023614">
    <property type="entry name" value="Porin_dom_sf"/>
</dbReference>
<sequence>MSRTNNGLLTDMIDTSTAMGRNMLALYNKFSHVGFSGYLQPQFQVSQSKGNSNSFQGGEWGKYSSNRFRLRRGRFRMDFSHYTPEGKPSVYFLFQFDGTEKGVNIRDFWGRYYENKYEMFHFSVGMMARPFGHEVLYSSFYREAPERGRMSQTLMNTERDLGVMFSLNSRKPKSKMKWLAVDLGIYNGQGLTGQMEYDNHKDVVIRVSSKKQKLGKSNIRVSGGISGYFGGITSQNATLFTTQRQGDFFVMRGDSSTSNMGKNAARQYGDVDFQIVFPNGKKGQTELRAEYAFGQQTATLNSSMTPGSLPVDATNNPTPLTTRRFNGAYFYFLQNLGSWDNQLILKYDWYDPNKKVKGLQVDPTRGFTSADVRYNTWGAGLLHYFNDYMKVLLWYEKPTNEKTAIPGYENVRKEGIATLRVQFSF</sequence>
<dbReference type="EMBL" id="QFOI01000019">
    <property type="protein sequence ID" value="PZP51871.1"/>
    <property type="molecule type" value="Genomic_DNA"/>
</dbReference>
<proteinExistence type="predicted"/>
<protein>
    <submittedName>
        <fullName evidence="1">Porin</fullName>
    </submittedName>
</protein>
<reference evidence="1 2" key="1">
    <citation type="submission" date="2017-11" db="EMBL/GenBank/DDBJ databases">
        <title>Infants hospitalized years apart are colonized by the same room-sourced microbial strains.</title>
        <authorList>
            <person name="Brooks B."/>
            <person name="Olm M.R."/>
            <person name="Firek B.A."/>
            <person name="Baker R."/>
            <person name="Thomas B.C."/>
            <person name="Morowitz M.J."/>
            <person name="Banfield J.F."/>
        </authorList>
    </citation>
    <scope>NUCLEOTIDE SEQUENCE [LARGE SCALE GENOMIC DNA]</scope>
    <source>
        <strain evidence="1">S2_009_000_R2_76</strain>
    </source>
</reference>
<organism evidence="1 2">
    <name type="scientific">Pseudopedobacter saltans</name>
    <dbReference type="NCBI Taxonomy" id="151895"/>
    <lineage>
        <taxon>Bacteria</taxon>
        <taxon>Pseudomonadati</taxon>
        <taxon>Bacteroidota</taxon>
        <taxon>Sphingobacteriia</taxon>
        <taxon>Sphingobacteriales</taxon>
        <taxon>Sphingobacteriaceae</taxon>
        <taxon>Pseudopedobacter</taxon>
    </lineage>
</organism>